<name>A0AA48P8Y6_9VIRU</name>
<evidence type="ECO:0000256" key="1">
    <source>
        <dbReference type="SAM" id="Phobius"/>
    </source>
</evidence>
<keyword evidence="1" id="KW-0472">Membrane</keyword>
<reference evidence="2" key="2">
    <citation type="submission" date="2023-01" db="EMBL/GenBank/DDBJ databases">
        <authorList>
            <person name="Rosani U."/>
            <person name="Delmont T.O."/>
            <person name="Gaia M."/>
            <person name="Krupovic M."/>
        </authorList>
    </citation>
    <scope>NUCLEOTIDE SEQUENCE</scope>
    <source>
        <strain evidence="2">MalacoHV4/Med/2018 155</strain>
    </source>
</reference>
<feature type="transmembrane region" description="Helical" evidence="1">
    <location>
        <begin position="20"/>
        <end position="43"/>
    </location>
</feature>
<proteinExistence type="predicted"/>
<dbReference type="EMBL" id="BK063074">
    <property type="protein sequence ID" value="DBA11649.1"/>
    <property type="molecule type" value="Genomic_DNA"/>
</dbReference>
<reference evidence="2" key="1">
    <citation type="journal article" date="2023" name="Front. Mar. Sci.">
        <title>Tracing the invertebrate herpesviruses in the global sequence datasets.</title>
        <authorList>
            <person name="Rosani U."/>
            <person name="Gaia M."/>
            <person name="Delmont T.O."/>
            <person name="Krupovic M."/>
        </authorList>
    </citation>
    <scope>NUCLEOTIDE SEQUENCE</scope>
    <source>
        <strain evidence="2">MalacoHV4/Med/2018 155</strain>
    </source>
</reference>
<accession>A0AA48P8Y6</accession>
<keyword evidence="1" id="KW-1133">Transmembrane helix</keyword>
<keyword evidence="1" id="KW-0812">Transmembrane</keyword>
<protein>
    <submittedName>
        <fullName evidence="2">ORF35</fullName>
    </submittedName>
</protein>
<organism evidence="2">
    <name type="scientific">Malaco herpesvirus 4</name>
    <dbReference type="NCBI Taxonomy" id="3031800"/>
    <lineage>
        <taxon>Viruses</taxon>
        <taxon>Duplodnaviria</taxon>
        <taxon>Heunggongvirae</taxon>
        <taxon>Peploviricota</taxon>
        <taxon>Herviviricetes</taxon>
        <taxon>Herpesvirales</taxon>
        <taxon>Malacoherpesviridae</taxon>
    </lineage>
</organism>
<evidence type="ECO:0000313" key="2">
    <source>
        <dbReference type="EMBL" id="DBA11649.1"/>
    </source>
</evidence>
<sequence length="122" mass="13693">MLSSSDQSSSLQGSLHVYVSLWSIVNFPIRFLLCVTIFSEVFFDRCITTLNITMTNNRAPININITMTTTNRATISTAVGVMAIIARLVNTSAHDLTLVRLSKFRYLWFHSLSCIQIAHIPV</sequence>